<accession>A0A9D0YUG7</accession>
<dbReference type="PANTHER" id="PTHR34129">
    <property type="entry name" value="BLR1139 PROTEIN"/>
    <property type="match status" value="1"/>
</dbReference>
<reference evidence="1" key="1">
    <citation type="submission" date="2020-10" db="EMBL/GenBank/DDBJ databases">
        <authorList>
            <person name="Gilroy R."/>
        </authorList>
    </citation>
    <scope>NUCLEOTIDE SEQUENCE</scope>
    <source>
        <strain evidence="1">ChiHile30-977</strain>
    </source>
</reference>
<organism evidence="1 2">
    <name type="scientific">Candidatus Avichristensenella intestinipullorum</name>
    <dbReference type="NCBI Taxonomy" id="2840693"/>
    <lineage>
        <taxon>Bacteria</taxon>
        <taxon>Bacillati</taxon>
        <taxon>Bacillota</taxon>
        <taxon>Clostridia</taxon>
        <taxon>Candidatus Avichristensenella</taxon>
    </lineage>
</organism>
<evidence type="ECO:0000313" key="2">
    <source>
        <dbReference type="Proteomes" id="UP000886819"/>
    </source>
</evidence>
<dbReference type="EMBL" id="DVFI01000010">
    <property type="protein sequence ID" value="HIQ62080.1"/>
    <property type="molecule type" value="Genomic_DNA"/>
</dbReference>
<dbReference type="AlphaFoldDB" id="A0A9D0YUG7"/>
<dbReference type="SUPFAM" id="SSF56399">
    <property type="entry name" value="ADP-ribosylation"/>
    <property type="match status" value="1"/>
</dbReference>
<comment type="caution">
    <text evidence="1">The sequence shown here is derived from an EMBL/GenBank/DDBJ whole genome shotgun (WGS) entry which is preliminary data.</text>
</comment>
<gene>
    <name evidence="1" type="ORF">IAA66_00660</name>
</gene>
<name>A0A9D0YUG7_9FIRM</name>
<dbReference type="Gene3D" id="3.20.170.20">
    <property type="entry name" value="Protein of unknown function DUF952"/>
    <property type="match status" value="1"/>
</dbReference>
<protein>
    <submittedName>
        <fullName evidence="1">DUF952 domain-containing protein</fullName>
    </submittedName>
</protein>
<dbReference type="PANTHER" id="PTHR34129:SF1">
    <property type="entry name" value="DUF952 DOMAIN-CONTAINING PROTEIN"/>
    <property type="match status" value="1"/>
</dbReference>
<sequence>MILHCMTKAAWEERKDKPAWGRRNLAADGFIHCSTVEYFWRVAPNFRNVEEDLVLVCIDERRLTSEVRFEDGDGCGRAYPHVYGVIANDAVVMVLPFLRDEHGEYRKNPELSDIEDK</sequence>
<dbReference type="Pfam" id="PF06108">
    <property type="entry name" value="DUF952"/>
    <property type="match status" value="1"/>
</dbReference>
<dbReference type="Proteomes" id="UP000886819">
    <property type="component" value="Unassembled WGS sequence"/>
</dbReference>
<evidence type="ECO:0000313" key="1">
    <source>
        <dbReference type="EMBL" id="HIQ62080.1"/>
    </source>
</evidence>
<dbReference type="InterPro" id="IPR009297">
    <property type="entry name" value="DUF952"/>
</dbReference>
<reference evidence="1" key="2">
    <citation type="journal article" date="2021" name="PeerJ">
        <title>Extensive microbial diversity within the chicken gut microbiome revealed by metagenomics and culture.</title>
        <authorList>
            <person name="Gilroy R."/>
            <person name="Ravi A."/>
            <person name="Getino M."/>
            <person name="Pursley I."/>
            <person name="Horton D.L."/>
            <person name="Alikhan N.F."/>
            <person name="Baker D."/>
            <person name="Gharbi K."/>
            <person name="Hall N."/>
            <person name="Watson M."/>
            <person name="Adriaenssens E.M."/>
            <person name="Foster-Nyarko E."/>
            <person name="Jarju S."/>
            <person name="Secka A."/>
            <person name="Antonio M."/>
            <person name="Oren A."/>
            <person name="Chaudhuri R.R."/>
            <person name="La Ragione R."/>
            <person name="Hildebrand F."/>
            <person name="Pallen M.J."/>
        </authorList>
    </citation>
    <scope>NUCLEOTIDE SEQUENCE</scope>
    <source>
        <strain evidence="1">ChiHile30-977</strain>
    </source>
</reference>
<proteinExistence type="predicted"/>